<dbReference type="Proteomes" id="UP000824242">
    <property type="component" value="Unassembled WGS sequence"/>
</dbReference>
<proteinExistence type="predicted"/>
<accession>A0A9D1ALX1</accession>
<reference evidence="1" key="1">
    <citation type="submission" date="2020-10" db="EMBL/GenBank/DDBJ databases">
        <authorList>
            <person name="Gilroy R."/>
        </authorList>
    </citation>
    <scope>NUCLEOTIDE SEQUENCE</scope>
    <source>
        <strain evidence="1">ChiSxjej1B13-7958</strain>
    </source>
</reference>
<organism evidence="1 2">
    <name type="scientific">Candidatus Caccousia avicola</name>
    <dbReference type="NCBI Taxonomy" id="2840721"/>
    <lineage>
        <taxon>Bacteria</taxon>
        <taxon>Bacillati</taxon>
        <taxon>Bacillota</taxon>
        <taxon>Clostridia</taxon>
        <taxon>Eubacteriales</taxon>
        <taxon>Oscillospiraceae</taxon>
        <taxon>Oscillospiraceae incertae sedis</taxon>
        <taxon>Candidatus Caccousia</taxon>
    </lineage>
</organism>
<dbReference type="EMBL" id="DVGZ01000051">
    <property type="protein sequence ID" value="HIR47007.1"/>
    <property type="molecule type" value="Genomic_DNA"/>
</dbReference>
<protein>
    <submittedName>
        <fullName evidence="1">Uncharacterized protein</fullName>
    </submittedName>
</protein>
<comment type="caution">
    <text evidence="1">The sequence shown here is derived from an EMBL/GenBank/DDBJ whole genome shotgun (WGS) entry which is preliminary data.</text>
</comment>
<name>A0A9D1ALX1_9FIRM</name>
<sequence>MTYKEILKLREGAHVVSVNTETCMAVRLREGFTLTTILPERKLLIQCYSERAHLLWQDTVEDVFSSGKGREV</sequence>
<gene>
    <name evidence="1" type="ORF">IAB89_05025</name>
</gene>
<evidence type="ECO:0000313" key="2">
    <source>
        <dbReference type="Proteomes" id="UP000824242"/>
    </source>
</evidence>
<dbReference type="AlphaFoldDB" id="A0A9D1ALX1"/>
<evidence type="ECO:0000313" key="1">
    <source>
        <dbReference type="EMBL" id="HIR47007.1"/>
    </source>
</evidence>
<reference evidence="1" key="2">
    <citation type="journal article" date="2021" name="PeerJ">
        <title>Extensive microbial diversity within the chicken gut microbiome revealed by metagenomics and culture.</title>
        <authorList>
            <person name="Gilroy R."/>
            <person name="Ravi A."/>
            <person name="Getino M."/>
            <person name="Pursley I."/>
            <person name="Horton D.L."/>
            <person name="Alikhan N.F."/>
            <person name="Baker D."/>
            <person name="Gharbi K."/>
            <person name="Hall N."/>
            <person name="Watson M."/>
            <person name="Adriaenssens E.M."/>
            <person name="Foster-Nyarko E."/>
            <person name="Jarju S."/>
            <person name="Secka A."/>
            <person name="Antonio M."/>
            <person name="Oren A."/>
            <person name="Chaudhuri R.R."/>
            <person name="La Ragione R."/>
            <person name="Hildebrand F."/>
            <person name="Pallen M.J."/>
        </authorList>
    </citation>
    <scope>NUCLEOTIDE SEQUENCE</scope>
    <source>
        <strain evidence="1">ChiSxjej1B13-7958</strain>
    </source>
</reference>